<dbReference type="GO" id="GO:0016126">
    <property type="term" value="P:sterol biosynthetic process"/>
    <property type="evidence" value="ECO:0007669"/>
    <property type="project" value="UniProtKB-KW"/>
</dbReference>
<keyword evidence="4 14" id="KW-0812">Transmembrane</keyword>
<evidence type="ECO:0000256" key="12">
    <source>
        <dbReference type="ARBA" id="ARBA00023221"/>
    </source>
</evidence>
<evidence type="ECO:0000256" key="2">
    <source>
        <dbReference type="ARBA" id="ARBA00005377"/>
    </source>
</evidence>
<evidence type="ECO:0000256" key="1">
    <source>
        <dbReference type="ARBA" id="ARBA00004477"/>
    </source>
</evidence>
<evidence type="ECO:0000256" key="7">
    <source>
        <dbReference type="ARBA" id="ARBA00022989"/>
    </source>
</evidence>
<feature type="region of interest" description="Disordered" evidence="13">
    <location>
        <begin position="56"/>
        <end position="85"/>
    </location>
</feature>
<evidence type="ECO:0000256" key="11">
    <source>
        <dbReference type="ARBA" id="ARBA00023166"/>
    </source>
</evidence>
<dbReference type="EMBL" id="MU858182">
    <property type="protein sequence ID" value="KAK4210176.1"/>
    <property type="molecule type" value="Genomic_DNA"/>
</dbReference>
<evidence type="ECO:0000256" key="3">
    <source>
        <dbReference type="ARBA" id="ARBA00022516"/>
    </source>
</evidence>
<dbReference type="GO" id="GO:0005789">
    <property type="term" value="C:endoplasmic reticulum membrane"/>
    <property type="evidence" value="ECO:0007669"/>
    <property type="project" value="UniProtKB-SubCell"/>
</dbReference>
<evidence type="ECO:0000313" key="15">
    <source>
        <dbReference type="EMBL" id="KAK4210176.1"/>
    </source>
</evidence>
<dbReference type="PANTHER" id="PTHR15451:SF19">
    <property type="entry name" value="ERGOSTEROL BIOSYNTHETIC PROTEIN 28 HOMOLOG"/>
    <property type="match status" value="1"/>
</dbReference>
<dbReference type="Pfam" id="PF03694">
    <property type="entry name" value="Erg28"/>
    <property type="match status" value="1"/>
</dbReference>
<name>A0AAN6Y0T3_9PEZI</name>
<reference evidence="15" key="1">
    <citation type="journal article" date="2023" name="Mol. Phylogenet. Evol.">
        <title>Genome-scale phylogeny and comparative genomics of the fungal order Sordariales.</title>
        <authorList>
            <person name="Hensen N."/>
            <person name="Bonometti L."/>
            <person name="Westerberg I."/>
            <person name="Brannstrom I.O."/>
            <person name="Guillou S."/>
            <person name="Cros-Aarteil S."/>
            <person name="Calhoun S."/>
            <person name="Haridas S."/>
            <person name="Kuo A."/>
            <person name="Mondo S."/>
            <person name="Pangilinan J."/>
            <person name="Riley R."/>
            <person name="LaButti K."/>
            <person name="Andreopoulos B."/>
            <person name="Lipzen A."/>
            <person name="Chen C."/>
            <person name="Yan M."/>
            <person name="Daum C."/>
            <person name="Ng V."/>
            <person name="Clum A."/>
            <person name="Steindorff A."/>
            <person name="Ohm R.A."/>
            <person name="Martin F."/>
            <person name="Silar P."/>
            <person name="Natvig D.O."/>
            <person name="Lalanne C."/>
            <person name="Gautier V."/>
            <person name="Ament-Velasquez S.L."/>
            <person name="Kruys A."/>
            <person name="Hutchinson M.I."/>
            <person name="Powell A.J."/>
            <person name="Barry K."/>
            <person name="Miller A.N."/>
            <person name="Grigoriev I.V."/>
            <person name="Debuchy R."/>
            <person name="Gladieux P."/>
            <person name="Hiltunen Thoren M."/>
            <person name="Johannesson H."/>
        </authorList>
    </citation>
    <scope>NUCLEOTIDE SEQUENCE</scope>
    <source>
        <strain evidence="15">PSN293</strain>
    </source>
</reference>
<keyword evidence="10 14" id="KW-0472">Membrane</keyword>
<evidence type="ECO:0000256" key="4">
    <source>
        <dbReference type="ARBA" id="ARBA00022692"/>
    </source>
</evidence>
<protein>
    <recommendedName>
        <fullName evidence="17">Ergosterol biosynthetic protein 28</fullName>
    </recommendedName>
</protein>
<keyword evidence="6" id="KW-0752">Steroid biosynthesis</keyword>
<evidence type="ECO:0000256" key="5">
    <source>
        <dbReference type="ARBA" id="ARBA00022824"/>
    </source>
</evidence>
<evidence type="ECO:0000256" key="9">
    <source>
        <dbReference type="ARBA" id="ARBA00023098"/>
    </source>
</evidence>
<feature type="transmembrane region" description="Helical" evidence="14">
    <location>
        <begin position="16"/>
        <end position="38"/>
    </location>
</feature>
<sequence>MDLLKEYLPSTEQGYLPVYLFFIGLVAIGNSAQNYFTLHYTRRIYNGRFVTNHSLPSQTERFDPEDSTSKLKPASSTGKDSEKARDQVTPLAARLFGTYTFMAGVVRMIACYQLENKGMYWLGIWTHVIAAVHFTSEWLGYGTIRFTGPQGFSFAAAYGGMLWMGMQYHYYVQQ</sequence>
<evidence type="ECO:0000313" key="16">
    <source>
        <dbReference type="Proteomes" id="UP001301769"/>
    </source>
</evidence>
<keyword evidence="16" id="KW-1185">Reference proteome</keyword>
<evidence type="ECO:0008006" key="17">
    <source>
        <dbReference type="Google" id="ProtNLM"/>
    </source>
</evidence>
<keyword evidence="11" id="KW-1207">Sterol metabolism</keyword>
<evidence type="ECO:0000256" key="13">
    <source>
        <dbReference type="SAM" id="MobiDB-lite"/>
    </source>
</evidence>
<keyword evidence="5" id="KW-0256">Endoplasmic reticulum</keyword>
<accession>A0AAN6Y0T3</accession>
<comment type="subcellular location">
    <subcellularLocation>
        <location evidence="1">Endoplasmic reticulum membrane</location>
        <topology evidence="1">Multi-pass membrane protein</topology>
    </subcellularLocation>
</comment>
<evidence type="ECO:0000256" key="6">
    <source>
        <dbReference type="ARBA" id="ARBA00022955"/>
    </source>
</evidence>
<comment type="similarity">
    <text evidence="2">Belongs to the ERG28 family.</text>
</comment>
<keyword evidence="3" id="KW-0444">Lipid biosynthesis</keyword>
<feature type="transmembrane region" description="Helical" evidence="14">
    <location>
        <begin position="122"/>
        <end position="140"/>
    </location>
</feature>
<evidence type="ECO:0000256" key="14">
    <source>
        <dbReference type="SAM" id="Phobius"/>
    </source>
</evidence>
<proteinExistence type="inferred from homology"/>
<dbReference type="AlphaFoldDB" id="A0AAN6Y0T3"/>
<dbReference type="Proteomes" id="UP001301769">
    <property type="component" value="Unassembled WGS sequence"/>
</dbReference>
<organism evidence="15 16">
    <name type="scientific">Rhypophila decipiens</name>
    <dbReference type="NCBI Taxonomy" id="261697"/>
    <lineage>
        <taxon>Eukaryota</taxon>
        <taxon>Fungi</taxon>
        <taxon>Dikarya</taxon>
        <taxon>Ascomycota</taxon>
        <taxon>Pezizomycotina</taxon>
        <taxon>Sordariomycetes</taxon>
        <taxon>Sordariomycetidae</taxon>
        <taxon>Sordariales</taxon>
        <taxon>Naviculisporaceae</taxon>
        <taxon>Rhypophila</taxon>
    </lineage>
</organism>
<keyword evidence="7 14" id="KW-1133">Transmembrane helix</keyword>
<dbReference type="PANTHER" id="PTHR15451">
    <property type="entry name" value="ERGOSTEROL BIOSYNTHETIC PROTEIN 28-RELATED"/>
    <property type="match status" value="1"/>
</dbReference>
<feature type="transmembrane region" description="Helical" evidence="14">
    <location>
        <begin position="152"/>
        <end position="171"/>
    </location>
</feature>
<keyword evidence="9" id="KW-0443">Lipid metabolism</keyword>
<keyword evidence="8" id="KW-0756">Sterol biosynthesis</keyword>
<gene>
    <name evidence="15" type="ORF">QBC37DRAFT_390670</name>
</gene>
<evidence type="ECO:0000256" key="10">
    <source>
        <dbReference type="ARBA" id="ARBA00023136"/>
    </source>
</evidence>
<keyword evidence="12" id="KW-0753">Steroid metabolism</keyword>
<dbReference type="GO" id="GO:0030674">
    <property type="term" value="F:protein-macromolecule adaptor activity"/>
    <property type="evidence" value="ECO:0007669"/>
    <property type="project" value="TreeGrafter"/>
</dbReference>
<feature type="compositionally biased region" description="Basic and acidic residues" evidence="13">
    <location>
        <begin position="60"/>
        <end position="69"/>
    </location>
</feature>
<dbReference type="InterPro" id="IPR005352">
    <property type="entry name" value="Erg28"/>
</dbReference>
<reference evidence="15" key="2">
    <citation type="submission" date="2023-05" db="EMBL/GenBank/DDBJ databases">
        <authorList>
            <consortium name="Lawrence Berkeley National Laboratory"/>
            <person name="Steindorff A."/>
            <person name="Hensen N."/>
            <person name="Bonometti L."/>
            <person name="Westerberg I."/>
            <person name="Brannstrom I.O."/>
            <person name="Guillou S."/>
            <person name="Cros-Aarteil S."/>
            <person name="Calhoun S."/>
            <person name="Haridas S."/>
            <person name="Kuo A."/>
            <person name="Mondo S."/>
            <person name="Pangilinan J."/>
            <person name="Riley R."/>
            <person name="Labutti K."/>
            <person name="Andreopoulos B."/>
            <person name="Lipzen A."/>
            <person name="Chen C."/>
            <person name="Yanf M."/>
            <person name="Daum C."/>
            <person name="Ng V."/>
            <person name="Clum A."/>
            <person name="Ohm R."/>
            <person name="Martin F."/>
            <person name="Silar P."/>
            <person name="Natvig D."/>
            <person name="Lalanne C."/>
            <person name="Gautier V."/>
            <person name="Ament-Velasquez S.L."/>
            <person name="Kruys A."/>
            <person name="Hutchinson M.I."/>
            <person name="Powell A.J."/>
            <person name="Barry K."/>
            <person name="Miller A.N."/>
            <person name="Grigoriev I.V."/>
            <person name="Debuchy R."/>
            <person name="Gladieux P."/>
            <person name="Thoren M.H."/>
            <person name="Johannesson H."/>
        </authorList>
    </citation>
    <scope>NUCLEOTIDE SEQUENCE</scope>
    <source>
        <strain evidence="15">PSN293</strain>
    </source>
</reference>
<evidence type="ECO:0000256" key="8">
    <source>
        <dbReference type="ARBA" id="ARBA00023011"/>
    </source>
</evidence>
<comment type="caution">
    <text evidence="15">The sequence shown here is derived from an EMBL/GenBank/DDBJ whole genome shotgun (WGS) entry which is preliminary data.</text>
</comment>